<evidence type="ECO:0000313" key="3">
    <source>
        <dbReference type="EMBL" id="KAA8652047.1"/>
    </source>
</evidence>
<accession>A0A5M9NBZ8</accession>
<dbReference type="OrthoDB" id="4739136at2759"/>
<evidence type="ECO:0000259" key="2">
    <source>
        <dbReference type="Pfam" id="PF25482"/>
    </source>
</evidence>
<dbReference type="Pfam" id="PF25482">
    <property type="entry name" value="DUF7905"/>
    <property type="match status" value="1"/>
</dbReference>
<sequence length="774" mass="86672">MDHETSGAQEWHLPGYGRVVFKSNETGPRPVASKPRELPTKPPAPVKISTPQNNGETTTRHPESTGRTRGTIRSMKTRGDFRGKPSFAHAVFSRQTSRLFRDSPAKSKWRTGVEPAYSLKLPAPFGSFKHEFFSIARTSLLGGGHSESQGRHEAFEAICQNTGAYIKPPLYTDFSICIWGEVAQVAAAKELLEKLIARCMRLSHSSKKPEWPKIKSHSLNKEATVDMKERHENMLIQLRKAPDPFTEFPEQLLFLWPKEGPSLTEALGPQLEALDLIRSNFLCHVFVLKELGNYICVVSQDHDTIKQVAHRLRTKWGEVIAKNNIRSKVYIAEPPEACSMKGEVVVERKASCHKARLDGDLLNGAELEHWRTRVALILSKNNARLVSAVEESLRGLVFVRGHLRMRVNLGLFILENYRAPRDGKPSYGFEEFREMLLYEQTKGRLIPGLKVDQNELLERCYKATHLLEPYETTSSSLENAELAYSVNFEFLGSNNSMLRLEAEFAKSPGAQDYEITQRRWLRPRKSGQSSDKQPLLQIGVIDFERSDWQLEIKSLEFHETASIDAALRSFSHSIGFRRTGTMSDICAKPQRKVVFPNSAPVSRFVEKTAIRYRLKGTKYTLEIARYDEYSRTNVPAFPGQSIASMTSEISDVPSTSWGASVFDANWDNLLGEHANLSVGHSAGYDADINTFFPSQTGLGSEDKRSGFWEFAALVKQVAALLGPASMSSQSTAGVQPSPAVSDPIKVQSASRELSPTLGVQQFTELLHTDLGTLF</sequence>
<comment type="caution">
    <text evidence="3">The sequence shown here is derived from an EMBL/GenBank/DDBJ whole genome shotgun (WGS) entry which is preliminary data.</text>
</comment>
<dbReference type="GeneID" id="54323650"/>
<dbReference type="VEuPathDB" id="FungiDB:EYZ11_004167"/>
<evidence type="ECO:0000256" key="1">
    <source>
        <dbReference type="SAM" id="MobiDB-lite"/>
    </source>
</evidence>
<dbReference type="AlphaFoldDB" id="A0A5M9NBZ8"/>
<protein>
    <recommendedName>
        <fullName evidence="2">DUF7905 domain-containing protein</fullName>
    </recommendedName>
</protein>
<reference evidence="3 4" key="1">
    <citation type="submission" date="2019-08" db="EMBL/GenBank/DDBJ databases">
        <title>The genome sequence of a newly discovered highly antifungal drug resistant Aspergillus species, Aspergillus tanneri NIH 1004.</title>
        <authorList>
            <person name="Mounaud S."/>
            <person name="Singh I."/>
            <person name="Joardar V."/>
            <person name="Pakala S."/>
            <person name="Pakala S."/>
            <person name="Venepally P."/>
            <person name="Chung J.K."/>
            <person name="Losada L."/>
            <person name="Nierman W.C."/>
        </authorList>
    </citation>
    <scope>NUCLEOTIDE SEQUENCE [LARGE SCALE GENOMIC DNA]</scope>
    <source>
        <strain evidence="3 4">NIH1004</strain>
    </source>
</reference>
<dbReference type="InterPro" id="IPR057227">
    <property type="entry name" value="DUF7905"/>
</dbReference>
<proteinExistence type="predicted"/>
<feature type="region of interest" description="Disordered" evidence="1">
    <location>
        <begin position="1"/>
        <end position="70"/>
    </location>
</feature>
<feature type="domain" description="DUF7905" evidence="2">
    <location>
        <begin position="369"/>
        <end position="695"/>
    </location>
</feature>
<dbReference type="RefSeq" id="XP_033431408.1">
    <property type="nucleotide sequence ID" value="XM_033565651.1"/>
</dbReference>
<dbReference type="Proteomes" id="UP000324241">
    <property type="component" value="Unassembled WGS sequence"/>
</dbReference>
<name>A0A5M9NBZ8_9EURO</name>
<evidence type="ECO:0000313" key="4">
    <source>
        <dbReference type="Proteomes" id="UP000324241"/>
    </source>
</evidence>
<gene>
    <name evidence="3" type="ORF">ATNIH1004_000948</name>
</gene>
<organism evidence="3 4">
    <name type="scientific">Aspergillus tanneri</name>
    <dbReference type="NCBI Taxonomy" id="1220188"/>
    <lineage>
        <taxon>Eukaryota</taxon>
        <taxon>Fungi</taxon>
        <taxon>Dikarya</taxon>
        <taxon>Ascomycota</taxon>
        <taxon>Pezizomycotina</taxon>
        <taxon>Eurotiomycetes</taxon>
        <taxon>Eurotiomycetidae</taxon>
        <taxon>Eurotiales</taxon>
        <taxon>Aspergillaceae</taxon>
        <taxon>Aspergillus</taxon>
        <taxon>Aspergillus subgen. Circumdati</taxon>
    </lineage>
</organism>
<dbReference type="EMBL" id="QUQM01000002">
    <property type="protein sequence ID" value="KAA8652047.1"/>
    <property type="molecule type" value="Genomic_DNA"/>
</dbReference>